<proteinExistence type="inferred from homology"/>
<evidence type="ECO:0000313" key="8">
    <source>
        <dbReference type="EMBL" id="PZD73406.1"/>
    </source>
</evidence>
<dbReference type="EMBL" id="PQWO01000005">
    <property type="protein sequence ID" value="PZD73406.1"/>
    <property type="molecule type" value="Genomic_DNA"/>
</dbReference>
<evidence type="ECO:0000313" key="9">
    <source>
        <dbReference type="Proteomes" id="UP000248857"/>
    </source>
</evidence>
<reference evidence="8 9" key="1">
    <citation type="journal article" date="2018" name="Sci. Rep.">
        <title>A novel species of the marine cyanobacterium Acaryochloris with a unique pigment content and lifestyle.</title>
        <authorList>
            <person name="Partensky F."/>
            <person name="Six C."/>
            <person name="Ratin M."/>
            <person name="Garczarek L."/>
            <person name="Vaulot D."/>
            <person name="Probert I."/>
            <person name="Calteau A."/>
            <person name="Gourvil P."/>
            <person name="Marie D."/>
            <person name="Grebert T."/>
            <person name="Bouchier C."/>
            <person name="Le Panse S."/>
            <person name="Gachenot M."/>
            <person name="Rodriguez F."/>
            <person name="Garrido J.L."/>
        </authorList>
    </citation>
    <scope>NUCLEOTIDE SEQUENCE [LARGE SCALE GENOMIC DNA]</scope>
    <source>
        <strain evidence="8 9">RCC1774</strain>
    </source>
</reference>
<gene>
    <name evidence="8" type="primary">pctC</name>
    <name evidence="8" type="ORF">C1752_02111</name>
</gene>
<dbReference type="RefSeq" id="WP_110986072.1">
    <property type="nucleotide sequence ID" value="NZ_CAWNWM010000005.1"/>
</dbReference>
<sequence length="810" mass="86816">MTTQKDFVTTNAVSSGHVTVEEQVEAPVAPTANTEVARQTAPAVTLRRRLLTTIVPVALAPLAIASAVGYTQTEAQLKEKALLQLEEVSLLTAEASEIFLTDTLKFPDLISSDPILLQAVQAGNQQVVAEGLAQKPVDAVEQQFANKLLTPNAALNSYLKRVTENADLARVVVTSKDGFNVGFSRPTDTFVQNEKVWWQQAKANGQAIEEPRLDQVTGEPVLGVAKQIKDVAGNMIGVMEITLPTTELDEAISKLIIPNLTETEIVQIVDPRLETNQVVDTISAEGSDTENQDITGGADILTAANLLEDYIEAESGDLNATKAQISNIDGMKDVTLTEREAGEFKLVFAAFTDQGRFYNLSIVPNTKLVAIASVSTAEEAAVARNQLLLFAIIGLLLGAVVVAVIFWLSNTVSQPLTDLTGVADEAAEGNLEVQAKEQGTIETRTLARTFNTMVAEVKDLLGKQEQATKEQKEARDKLEMEIYQLLDEVGDAVDGDLTVRASLSSMEMSTVADLFNAIIDNLKDIAEQVKDSSVKVNSSLDENGNAVQTLADQAIQETERTRDTLSSIEQMSMSIANVSANASKAATISDEAYATVQEGSTAMDQTVDSILGLRNTVGETSKKIKRLGESSQKISQVVSLIEEIALKTNLLAINASVEASRAGEQGQGFTVVAEQVGALAEQSAAATKEIAQIVAGIQAETKEVTEAMEVGTTQVVDSTRLVEDTKTKLADVLNRSQEINTLMQSISEATTTQTETSRTVTDLMTEMALLSELRSESSTQVAKSMQDTATIAQKLEAAVAQFKLEEKTAG</sequence>
<dbReference type="CDD" id="cd11386">
    <property type="entry name" value="MCP_signal"/>
    <property type="match status" value="1"/>
</dbReference>
<dbReference type="CDD" id="cd18773">
    <property type="entry name" value="PDC1_HK_sensor"/>
    <property type="match status" value="1"/>
</dbReference>
<evidence type="ECO:0000256" key="4">
    <source>
        <dbReference type="SAM" id="Coils"/>
    </source>
</evidence>
<feature type="transmembrane region" description="Helical" evidence="5">
    <location>
        <begin position="387"/>
        <end position="408"/>
    </location>
</feature>
<evidence type="ECO:0000259" key="7">
    <source>
        <dbReference type="PROSITE" id="PS50885"/>
    </source>
</evidence>
<dbReference type="PROSITE" id="PS50885">
    <property type="entry name" value="HAMP"/>
    <property type="match status" value="1"/>
</dbReference>
<dbReference type="InterPro" id="IPR003660">
    <property type="entry name" value="HAMP_dom"/>
</dbReference>
<dbReference type="CDD" id="cd06225">
    <property type="entry name" value="HAMP"/>
    <property type="match status" value="1"/>
</dbReference>
<dbReference type="SMART" id="SM00304">
    <property type="entry name" value="HAMP"/>
    <property type="match status" value="2"/>
</dbReference>
<dbReference type="SMART" id="SM00283">
    <property type="entry name" value="MA"/>
    <property type="match status" value="1"/>
</dbReference>
<protein>
    <submittedName>
        <fullName evidence="8">Methyl-accepting chemotaxis protein PctC</fullName>
    </submittedName>
</protein>
<name>A0A2W1JJJ3_9CYAN</name>
<keyword evidence="5" id="KW-1133">Transmembrane helix</keyword>
<dbReference type="Pfam" id="PF00015">
    <property type="entry name" value="MCPsignal"/>
    <property type="match status" value="1"/>
</dbReference>
<evidence type="ECO:0000256" key="5">
    <source>
        <dbReference type="SAM" id="Phobius"/>
    </source>
</evidence>
<comment type="caution">
    <text evidence="8">The sequence shown here is derived from an EMBL/GenBank/DDBJ whole genome shotgun (WGS) entry which is preliminary data.</text>
</comment>
<dbReference type="SUPFAM" id="SSF158472">
    <property type="entry name" value="HAMP domain-like"/>
    <property type="match status" value="1"/>
</dbReference>
<evidence type="ECO:0000259" key="6">
    <source>
        <dbReference type="PROSITE" id="PS50111"/>
    </source>
</evidence>
<evidence type="ECO:0000256" key="2">
    <source>
        <dbReference type="ARBA" id="ARBA00029447"/>
    </source>
</evidence>
<dbReference type="Gene3D" id="6.10.340.10">
    <property type="match status" value="1"/>
</dbReference>
<dbReference type="PANTHER" id="PTHR32089">
    <property type="entry name" value="METHYL-ACCEPTING CHEMOTAXIS PROTEIN MCPB"/>
    <property type="match status" value="1"/>
</dbReference>
<feature type="domain" description="Methyl-accepting transducer" evidence="6">
    <location>
        <begin position="532"/>
        <end position="768"/>
    </location>
</feature>
<accession>A0A2W1JJJ3</accession>
<feature type="coiled-coil region" evidence="4">
    <location>
        <begin position="457"/>
        <end position="488"/>
    </location>
</feature>
<dbReference type="Gene3D" id="1.10.287.950">
    <property type="entry name" value="Methyl-accepting chemotaxis protein"/>
    <property type="match status" value="1"/>
</dbReference>
<dbReference type="Pfam" id="PF00672">
    <property type="entry name" value="HAMP"/>
    <property type="match status" value="1"/>
</dbReference>
<keyword evidence="9" id="KW-1185">Reference proteome</keyword>
<dbReference type="PANTHER" id="PTHR32089:SF114">
    <property type="entry name" value="METHYL-ACCEPTING CHEMOTAXIS PROTEIN MCPB"/>
    <property type="match status" value="1"/>
</dbReference>
<comment type="similarity">
    <text evidence="2">Belongs to the methyl-accepting chemotaxis (MCP) protein family.</text>
</comment>
<dbReference type="OrthoDB" id="419276at2"/>
<dbReference type="Gene3D" id="3.30.450.20">
    <property type="entry name" value="PAS domain"/>
    <property type="match status" value="1"/>
</dbReference>
<keyword evidence="5" id="KW-0472">Membrane</keyword>
<dbReference type="AlphaFoldDB" id="A0A2W1JJJ3"/>
<dbReference type="GO" id="GO:0007165">
    <property type="term" value="P:signal transduction"/>
    <property type="evidence" value="ECO:0007669"/>
    <property type="project" value="UniProtKB-KW"/>
</dbReference>
<keyword evidence="5" id="KW-0812">Transmembrane</keyword>
<keyword evidence="1 3" id="KW-0807">Transducer</keyword>
<evidence type="ECO:0000256" key="3">
    <source>
        <dbReference type="PROSITE-ProRule" id="PRU00284"/>
    </source>
</evidence>
<dbReference type="SUPFAM" id="SSF58104">
    <property type="entry name" value="Methyl-accepting chemotaxis protein (MCP) signaling domain"/>
    <property type="match status" value="1"/>
</dbReference>
<dbReference type="PROSITE" id="PS50111">
    <property type="entry name" value="CHEMOTAXIS_TRANSDUC_2"/>
    <property type="match status" value="1"/>
</dbReference>
<dbReference type="Proteomes" id="UP000248857">
    <property type="component" value="Unassembled WGS sequence"/>
</dbReference>
<evidence type="ECO:0000256" key="1">
    <source>
        <dbReference type="ARBA" id="ARBA00023224"/>
    </source>
</evidence>
<keyword evidence="4" id="KW-0175">Coiled coil</keyword>
<dbReference type="InterPro" id="IPR004089">
    <property type="entry name" value="MCPsignal_dom"/>
</dbReference>
<dbReference type="GO" id="GO:0016020">
    <property type="term" value="C:membrane"/>
    <property type="evidence" value="ECO:0007669"/>
    <property type="project" value="InterPro"/>
</dbReference>
<feature type="domain" description="HAMP" evidence="7">
    <location>
        <begin position="410"/>
        <end position="462"/>
    </location>
</feature>
<organism evidence="8 9">
    <name type="scientific">Acaryochloris thomasi RCC1774</name>
    <dbReference type="NCBI Taxonomy" id="1764569"/>
    <lineage>
        <taxon>Bacteria</taxon>
        <taxon>Bacillati</taxon>
        <taxon>Cyanobacteriota</taxon>
        <taxon>Cyanophyceae</taxon>
        <taxon>Acaryochloridales</taxon>
        <taxon>Acaryochloridaceae</taxon>
        <taxon>Acaryochloris</taxon>
        <taxon>Acaryochloris thomasi</taxon>
    </lineage>
</organism>